<evidence type="ECO:0000313" key="2">
    <source>
        <dbReference type="RefSeq" id="XP_052120086.1"/>
    </source>
</evidence>
<name>A0A9C6TP63_FRAOC</name>
<organism evidence="1 2">
    <name type="scientific">Frankliniella occidentalis</name>
    <name type="common">Western flower thrips</name>
    <name type="synonym">Euthrips occidentalis</name>
    <dbReference type="NCBI Taxonomy" id="133901"/>
    <lineage>
        <taxon>Eukaryota</taxon>
        <taxon>Metazoa</taxon>
        <taxon>Ecdysozoa</taxon>
        <taxon>Arthropoda</taxon>
        <taxon>Hexapoda</taxon>
        <taxon>Insecta</taxon>
        <taxon>Pterygota</taxon>
        <taxon>Neoptera</taxon>
        <taxon>Paraneoptera</taxon>
        <taxon>Thysanoptera</taxon>
        <taxon>Terebrantia</taxon>
        <taxon>Thripoidea</taxon>
        <taxon>Thripidae</taxon>
        <taxon>Frankliniella</taxon>
    </lineage>
</organism>
<protein>
    <submittedName>
        <fullName evidence="2">Uncharacterized protein LOC127748853</fullName>
    </submittedName>
</protein>
<sequence>MQMCGVRVAHRSSCTWCTPPPPTSPSVLPCAAARPPGRAVGCRFVFSVGQYSQPVRQQLPAADVPIYPGGNARHRFSTAALTHRLAVASLNRASVHFNSHNKLLKECAEQNGNIVLVQARQLRLYCLNQRLRRADLRDKKILRAVPLCRPPCGGYRGRHTSPRVSAPTGQRLQAASRSVVVVGALQPLPLGAAAPGSEGAQPRIRGRLLINQV</sequence>
<proteinExistence type="predicted"/>
<dbReference type="GeneID" id="127748853"/>
<evidence type="ECO:0000313" key="1">
    <source>
        <dbReference type="Proteomes" id="UP000504606"/>
    </source>
</evidence>
<keyword evidence="1" id="KW-1185">Reference proteome</keyword>
<dbReference type="RefSeq" id="XP_052120086.1">
    <property type="nucleotide sequence ID" value="XM_052264126.1"/>
</dbReference>
<reference evidence="2" key="1">
    <citation type="submission" date="2025-08" db="UniProtKB">
        <authorList>
            <consortium name="RefSeq"/>
        </authorList>
    </citation>
    <scope>IDENTIFICATION</scope>
    <source>
        <tissue evidence="2">Whole organism</tissue>
    </source>
</reference>
<dbReference type="KEGG" id="foc:127748853"/>
<dbReference type="AlphaFoldDB" id="A0A9C6TP63"/>
<accession>A0A9C6TP63</accession>
<dbReference type="Proteomes" id="UP000504606">
    <property type="component" value="Unplaced"/>
</dbReference>
<gene>
    <name evidence="2" type="primary">LOC127748853</name>
</gene>